<reference evidence="2 3" key="1">
    <citation type="submission" date="2023-03" db="EMBL/GenBank/DDBJ databases">
        <title>Genome insight into feeding habits of ladybird beetles.</title>
        <authorList>
            <person name="Li H.-S."/>
            <person name="Huang Y.-H."/>
            <person name="Pang H."/>
        </authorList>
    </citation>
    <scope>NUCLEOTIDE SEQUENCE [LARGE SCALE GENOMIC DNA]</scope>
    <source>
        <strain evidence="2">SYSU_2023b</strain>
        <tissue evidence="2">Whole body</tissue>
    </source>
</reference>
<sequence length="149" mass="17384">MLVNAHHINPVYNSERMSDLAGKSFTKNSEESSDEDPSFEKPRNRKLKKKVLKKICNKKGTITKLPNRKLASHTWVHKKKGQHDNNVVAMETRRPRGTHTRNDEPVELSQSNKNNSTKMSYSNRIHEISHIEYKHLFYLTVDVIKYVTK</sequence>
<protein>
    <submittedName>
        <fullName evidence="2">Uncharacterized protein</fullName>
    </submittedName>
</protein>
<accession>A0AAW1U8Q5</accession>
<feature type="region of interest" description="Disordered" evidence="1">
    <location>
        <begin position="23"/>
        <end position="49"/>
    </location>
</feature>
<feature type="compositionally biased region" description="Polar residues" evidence="1">
    <location>
        <begin position="108"/>
        <end position="118"/>
    </location>
</feature>
<feature type="region of interest" description="Disordered" evidence="1">
    <location>
        <begin position="67"/>
        <end position="118"/>
    </location>
</feature>
<dbReference type="EMBL" id="JARQZJ010000063">
    <property type="protein sequence ID" value="KAK9880137.1"/>
    <property type="molecule type" value="Genomic_DNA"/>
</dbReference>
<proteinExistence type="predicted"/>
<name>A0AAW1U8Q5_9CUCU</name>
<evidence type="ECO:0000313" key="2">
    <source>
        <dbReference type="EMBL" id="KAK9880137.1"/>
    </source>
</evidence>
<dbReference type="Proteomes" id="UP001431783">
    <property type="component" value="Unassembled WGS sequence"/>
</dbReference>
<organism evidence="2 3">
    <name type="scientific">Henosepilachna vigintioctopunctata</name>
    <dbReference type="NCBI Taxonomy" id="420089"/>
    <lineage>
        <taxon>Eukaryota</taxon>
        <taxon>Metazoa</taxon>
        <taxon>Ecdysozoa</taxon>
        <taxon>Arthropoda</taxon>
        <taxon>Hexapoda</taxon>
        <taxon>Insecta</taxon>
        <taxon>Pterygota</taxon>
        <taxon>Neoptera</taxon>
        <taxon>Endopterygota</taxon>
        <taxon>Coleoptera</taxon>
        <taxon>Polyphaga</taxon>
        <taxon>Cucujiformia</taxon>
        <taxon>Coccinelloidea</taxon>
        <taxon>Coccinellidae</taxon>
        <taxon>Epilachninae</taxon>
        <taxon>Epilachnini</taxon>
        <taxon>Henosepilachna</taxon>
    </lineage>
</organism>
<comment type="caution">
    <text evidence="2">The sequence shown here is derived from an EMBL/GenBank/DDBJ whole genome shotgun (WGS) entry which is preliminary data.</text>
</comment>
<gene>
    <name evidence="2" type="ORF">WA026_008652</name>
</gene>
<feature type="compositionally biased region" description="Basic residues" evidence="1">
    <location>
        <begin position="67"/>
        <end position="81"/>
    </location>
</feature>
<evidence type="ECO:0000256" key="1">
    <source>
        <dbReference type="SAM" id="MobiDB-lite"/>
    </source>
</evidence>
<evidence type="ECO:0000313" key="3">
    <source>
        <dbReference type="Proteomes" id="UP001431783"/>
    </source>
</evidence>
<dbReference type="AlphaFoldDB" id="A0AAW1U8Q5"/>
<keyword evidence="3" id="KW-1185">Reference proteome</keyword>